<evidence type="ECO:0000256" key="5">
    <source>
        <dbReference type="SAM" id="Phobius"/>
    </source>
</evidence>
<dbReference type="OrthoDB" id="3358017at2759"/>
<evidence type="ECO:0000313" key="6">
    <source>
        <dbReference type="EMBL" id="KAH6687723.1"/>
    </source>
</evidence>
<keyword evidence="4 5" id="KW-0472">Membrane</keyword>
<protein>
    <submittedName>
        <fullName evidence="6">RTA1 like protein-domain-containing protein</fullName>
    </submittedName>
</protein>
<dbReference type="AlphaFoldDB" id="A0A9P8VD57"/>
<feature type="transmembrane region" description="Helical" evidence="5">
    <location>
        <begin position="243"/>
        <end position="263"/>
    </location>
</feature>
<feature type="transmembrane region" description="Helical" evidence="5">
    <location>
        <begin position="22"/>
        <end position="41"/>
    </location>
</feature>
<keyword evidence="2 5" id="KW-0812">Transmembrane</keyword>
<accession>A0A9P8VD57</accession>
<feature type="transmembrane region" description="Helical" evidence="5">
    <location>
        <begin position="86"/>
        <end position="106"/>
    </location>
</feature>
<dbReference type="Pfam" id="PF04479">
    <property type="entry name" value="RTA1"/>
    <property type="match status" value="1"/>
</dbReference>
<evidence type="ECO:0000313" key="7">
    <source>
        <dbReference type="Proteomes" id="UP000770015"/>
    </source>
</evidence>
<feature type="transmembrane region" description="Helical" evidence="5">
    <location>
        <begin position="163"/>
        <end position="187"/>
    </location>
</feature>
<dbReference type="PANTHER" id="PTHR31465">
    <property type="entry name" value="PROTEIN RTA1-RELATED"/>
    <property type="match status" value="1"/>
</dbReference>
<feature type="transmembrane region" description="Helical" evidence="5">
    <location>
        <begin position="48"/>
        <end position="66"/>
    </location>
</feature>
<evidence type="ECO:0000256" key="4">
    <source>
        <dbReference type="ARBA" id="ARBA00023136"/>
    </source>
</evidence>
<feature type="transmembrane region" description="Helical" evidence="5">
    <location>
        <begin position="208"/>
        <end position="231"/>
    </location>
</feature>
<dbReference type="EMBL" id="JAGSXJ010000010">
    <property type="protein sequence ID" value="KAH6687723.1"/>
    <property type="molecule type" value="Genomic_DNA"/>
</dbReference>
<dbReference type="InterPro" id="IPR007568">
    <property type="entry name" value="RTA1"/>
</dbReference>
<sequence>MGVCDPNFRTAEWALYRYDPSTAAAVIFILLFIVTTGIHTVQMIRTRTWYMAAFCIGGLSEILGYIGRAVSSNEKAGCWTVGPFVVQTVFTLIAPALMSFSVYMILPRIIHLTDGEIHAPMKPRWRIKVFIIGDVVSLALQLVGGAMMSGGDLGSSVMKTGKYLVIGSFSMQPTVIGTFFGVVSLFHRRMKRTPTEKSLEPQIRWRRYVLSLYIASGAISARCLFRSIAYYGDNDSYLMRSEWFLYIFDATIIWAVMVWMIWFHPSEIDSLLRHERPVANGLELLSFNNRFRK</sequence>
<comment type="subcellular location">
    <subcellularLocation>
        <location evidence="1">Membrane</location>
        <topology evidence="1">Multi-pass membrane protein</topology>
    </subcellularLocation>
</comment>
<evidence type="ECO:0000256" key="2">
    <source>
        <dbReference type="ARBA" id="ARBA00022692"/>
    </source>
</evidence>
<proteinExistence type="predicted"/>
<comment type="caution">
    <text evidence="6">The sequence shown here is derived from an EMBL/GenBank/DDBJ whole genome shotgun (WGS) entry which is preliminary data.</text>
</comment>
<keyword evidence="7" id="KW-1185">Reference proteome</keyword>
<keyword evidence="3 5" id="KW-1133">Transmembrane helix</keyword>
<name>A0A9P8VD57_9PEZI</name>
<feature type="transmembrane region" description="Helical" evidence="5">
    <location>
        <begin position="127"/>
        <end position="151"/>
    </location>
</feature>
<reference evidence="6" key="1">
    <citation type="journal article" date="2021" name="Nat. Commun.">
        <title>Genetic determinants of endophytism in the Arabidopsis root mycobiome.</title>
        <authorList>
            <person name="Mesny F."/>
            <person name="Miyauchi S."/>
            <person name="Thiergart T."/>
            <person name="Pickel B."/>
            <person name="Atanasova L."/>
            <person name="Karlsson M."/>
            <person name="Huettel B."/>
            <person name="Barry K.W."/>
            <person name="Haridas S."/>
            <person name="Chen C."/>
            <person name="Bauer D."/>
            <person name="Andreopoulos W."/>
            <person name="Pangilinan J."/>
            <person name="LaButti K."/>
            <person name="Riley R."/>
            <person name="Lipzen A."/>
            <person name="Clum A."/>
            <person name="Drula E."/>
            <person name="Henrissat B."/>
            <person name="Kohler A."/>
            <person name="Grigoriev I.V."/>
            <person name="Martin F.M."/>
            <person name="Hacquard S."/>
        </authorList>
    </citation>
    <scope>NUCLEOTIDE SEQUENCE</scope>
    <source>
        <strain evidence="6">MPI-SDFR-AT-0117</strain>
    </source>
</reference>
<evidence type="ECO:0000256" key="3">
    <source>
        <dbReference type="ARBA" id="ARBA00022989"/>
    </source>
</evidence>
<dbReference type="Proteomes" id="UP000770015">
    <property type="component" value="Unassembled WGS sequence"/>
</dbReference>
<dbReference type="GO" id="GO:0016020">
    <property type="term" value="C:membrane"/>
    <property type="evidence" value="ECO:0007669"/>
    <property type="project" value="UniProtKB-SubCell"/>
</dbReference>
<dbReference type="PANTHER" id="PTHR31465:SF1">
    <property type="entry name" value="PROTEIN RTA1-RELATED"/>
    <property type="match status" value="1"/>
</dbReference>
<evidence type="ECO:0000256" key="1">
    <source>
        <dbReference type="ARBA" id="ARBA00004141"/>
    </source>
</evidence>
<organism evidence="6 7">
    <name type="scientific">Plectosphaerella plurivora</name>
    <dbReference type="NCBI Taxonomy" id="936078"/>
    <lineage>
        <taxon>Eukaryota</taxon>
        <taxon>Fungi</taxon>
        <taxon>Dikarya</taxon>
        <taxon>Ascomycota</taxon>
        <taxon>Pezizomycotina</taxon>
        <taxon>Sordariomycetes</taxon>
        <taxon>Hypocreomycetidae</taxon>
        <taxon>Glomerellales</taxon>
        <taxon>Plectosphaerellaceae</taxon>
        <taxon>Plectosphaerella</taxon>
    </lineage>
</organism>
<gene>
    <name evidence="6" type="ORF">F5X68DRAFT_239111</name>
</gene>